<feature type="domain" description="Manganese/iron superoxide dismutase C-terminal" evidence="7">
    <location>
        <begin position="145"/>
        <end position="249"/>
    </location>
</feature>
<dbReference type="Pfam" id="PF00081">
    <property type="entry name" value="Sod_Fe_N"/>
    <property type="match status" value="1"/>
</dbReference>
<dbReference type="PRINTS" id="PR01703">
    <property type="entry name" value="MNSODISMTASE"/>
</dbReference>
<evidence type="ECO:0000259" key="7">
    <source>
        <dbReference type="Pfam" id="PF02777"/>
    </source>
</evidence>
<keyword evidence="9" id="KW-1185">Reference proteome</keyword>
<reference evidence="8 9" key="1">
    <citation type="submission" date="2021-03" db="EMBL/GenBank/DDBJ databases">
        <title>Flavobacterium Flabelliformis Sp. Nov. And Flavobacterium Geliluteum Sp. Nov., Two Novel Multidrug Resistant Psychrophilic Species Isolated From Antarctica.</title>
        <authorList>
            <person name="Kralova S."/>
            <person name="Busse H.J."/>
            <person name="Bezdicek M."/>
            <person name="Nykrynova M."/>
            <person name="Kroupova E."/>
            <person name="Krsek D."/>
            <person name="Sedlacek I."/>
        </authorList>
    </citation>
    <scope>NUCLEOTIDE SEQUENCE [LARGE SCALE GENOMIC DNA]</scope>
    <source>
        <strain evidence="8 9">P7388</strain>
    </source>
</reference>
<evidence type="ECO:0000313" key="9">
    <source>
        <dbReference type="Proteomes" id="UP000675047"/>
    </source>
</evidence>
<dbReference type="InterPro" id="IPR019831">
    <property type="entry name" value="Mn/Fe_SOD_N"/>
</dbReference>
<dbReference type="PROSITE" id="PS00088">
    <property type="entry name" value="SOD_MN"/>
    <property type="match status" value="1"/>
</dbReference>
<comment type="function">
    <text evidence="5">Destroys radicals which are normally produced within the cells and which are toxic to biological systems.</text>
</comment>
<dbReference type="PROSITE" id="PS51257">
    <property type="entry name" value="PROKAR_LIPOPROTEIN"/>
    <property type="match status" value="1"/>
</dbReference>
<dbReference type="GO" id="GO:0004784">
    <property type="term" value="F:superoxide dismutase activity"/>
    <property type="evidence" value="ECO:0007669"/>
    <property type="project" value="UniProtKB-EC"/>
</dbReference>
<dbReference type="InterPro" id="IPR019833">
    <property type="entry name" value="Mn/Fe_SOD_BS"/>
</dbReference>
<dbReference type="EMBL" id="JAGFBV010000037">
    <property type="protein sequence ID" value="MBP4139840.1"/>
    <property type="molecule type" value="Genomic_DNA"/>
</dbReference>
<dbReference type="InterPro" id="IPR036314">
    <property type="entry name" value="SOD_C_sf"/>
</dbReference>
<dbReference type="Gene3D" id="1.10.287.990">
    <property type="entry name" value="Fe,Mn superoxide dismutase (SOD) domain"/>
    <property type="match status" value="1"/>
</dbReference>
<comment type="catalytic activity">
    <reaction evidence="5">
        <text>2 superoxide + 2 H(+) = H2O2 + O2</text>
        <dbReference type="Rhea" id="RHEA:20696"/>
        <dbReference type="ChEBI" id="CHEBI:15378"/>
        <dbReference type="ChEBI" id="CHEBI:15379"/>
        <dbReference type="ChEBI" id="CHEBI:16240"/>
        <dbReference type="ChEBI" id="CHEBI:18421"/>
        <dbReference type="EC" id="1.15.1.1"/>
    </reaction>
</comment>
<keyword evidence="3 5" id="KW-0479">Metal-binding</keyword>
<evidence type="ECO:0000256" key="1">
    <source>
        <dbReference type="ARBA" id="ARBA00008714"/>
    </source>
</evidence>
<dbReference type="FunFam" id="3.55.40.20:FF:000004">
    <property type="entry name" value="Superoxide dismutase [Fe]"/>
    <property type="match status" value="1"/>
</dbReference>
<dbReference type="PANTHER" id="PTHR43595:SF2">
    <property type="entry name" value="SMALL RIBOSOMAL SUBUNIT PROTEIN MS42"/>
    <property type="match status" value="1"/>
</dbReference>
<evidence type="ECO:0000259" key="6">
    <source>
        <dbReference type="Pfam" id="PF00081"/>
    </source>
</evidence>
<evidence type="ECO:0000256" key="4">
    <source>
        <dbReference type="ARBA" id="ARBA00023002"/>
    </source>
</evidence>
<dbReference type="InterPro" id="IPR001189">
    <property type="entry name" value="Mn/Fe_SOD"/>
</dbReference>
<feature type="domain" description="Manganese/iron superoxide dismutase N-terminal" evidence="6">
    <location>
        <begin position="56"/>
        <end position="137"/>
    </location>
</feature>
<evidence type="ECO:0000256" key="3">
    <source>
        <dbReference type="ARBA" id="ARBA00022723"/>
    </source>
</evidence>
<dbReference type="SUPFAM" id="SSF54719">
    <property type="entry name" value="Fe,Mn superoxide dismutase (SOD), C-terminal domain"/>
    <property type="match status" value="1"/>
</dbReference>
<evidence type="ECO:0000313" key="8">
    <source>
        <dbReference type="EMBL" id="MBP4139840.1"/>
    </source>
</evidence>
<dbReference type="InterPro" id="IPR036324">
    <property type="entry name" value="Mn/Fe_SOD_N_sf"/>
</dbReference>
<dbReference type="GO" id="GO:0046872">
    <property type="term" value="F:metal ion binding"/>
    <property type="evidence" value="ECO:0007669"/>
    <property type="project" value="UniProtKB-KW"/>
</dbReference>
<comment type="similarity">
    <text evidence="1 5">Belongs to the iron/manganese superoxide dismutase family.</text>
</comment>
<dbReference type="EC" id="1.15.1.1" evidence="2 5"/>
<sequence>MKNKFFTTLSILASSIVLFSCNDKQLTEVVEVPLPTKEEKITIGKPDDVKADPGSFEITKLPFAYDGLAPQIRSLTLETHYSKHYLTYTNNLNKEIASTEFENAPIEDILKKLDLNNAKLRQNAGGYYNHTLYFNILTPKEQTPKDTLASSINKEFGSFDNLTKQFKNEANKQFGSGWVWLVVDKAGKLQVTTTENQDNPLMKNALIKGTPILGIDLWEHAYYLDYQNRKKTYIDAFYKLINWEKVNENYKTALTQVKKF</sequence>
<evidence type="ECO:0000256" key="5">
    <source>
        <dbReference type="RuleBase" id="RU000414"/>
    </source>
</evidence>
<keyword evidence="4 5" id="KW-0560">Oxidoreductase</keyword>
<dbReference type="AlphaFoldDB" id="A0A941AY21"/>
<dbReference type="RefSeq" id="WP_210667963.1">
    <property type="nucleotide sequence ID" value="NZ_JAGFBV010000037.1"/>
</dbReference>
<dbReference type="PANTHER" id="PTHR43595">
    <property type="entry name" value="37S RIBOSOMAL PROTEIN S26, MITOCHONDRIAL"/>
    <property type="match status" value="1"/>
</dbReference>
<organism evidence="8 9">
    <name type="scientific">Flavobacterium geliluteum</name>
    <dbReference type="NCBI Taxonomy" id="2816120"/>
    <lineage>
        <taxon>Bacteria</taxon>
        <taxon>Pseudomonadati</taxon>
        <taxon>Bacteroidota</taxon>
        <taxon>Flavobacteriia</taxon>
        <taxon>Flavobacteriales</taxon>
        <taxon>Flavobacteriaceae</taxon>
        <taxon>Flavobacterium</taxon>
    </lineage>
</organism>
<protein>
    <recommendedName>
        <fullName evidence="2 5">Superoxide dismutase</fullName>
        <ecNumber evidence="2 5">1.15.1.1</ecNumber>
    </recommendedName>
</protein>
<name>A0A941AY21_9FLAO</name>
<dbReference type="Proteomes" id="UP000675047">
    <property type="component" value="Unassembled WGS sequence"/>
</dbReference>
<dbReference type="GO" id="GO:0005737">
    <property type="term" value="C:cytoplasm"/>
    <property type="evidence" value="ECO:0007669"/>
    <property type="project" value="TreeGrafter"/>
</dbReference>
<evidence type="ECO:0000256" key="2">
    <source>
        <dbReference type="ARBA" id="ARBA00012682"/>
    </source>
</evidence>
<dbReference type="InterPro" id="IPR019832">
    <property type="entry name" value="Mn/Fe_SOD_C"/>
</dbReference>
<gene>
    <name evidence="8" type="ORF">J3495_17340</name>
</gene>
<proteinExistence type="inferred from homology"/>
<comment type="caution">
    <text evidence="8">The sequence shown here is derived from an EMBL/GenBank/DDBJ whole genome shotgun (WGS) entry which is preliminary data.</text>
</comment>
<dbReference type="Gene3D" id="3.55.40.20">
    <property type="entry name" value="Iron/manganese superoxide dismutase, C-terminal domain"/>
    <property type="match status" value="1"/>
</dbReference>
<dbReference type="SUPFAM" id="SSF46609">
    <property type="entry name" value="Fe,Mn superoxide dismutase (SOD), N-terminal domain"/>
    <property type="match status" value="1"/>
</dbReference>
<dbReference type="Pfam" id="PF02777">
    <property type="entry name" value="Sod_Fe_C"/>
    <property type="match status" value="1"/>
</dbReference>
<accession>A0A941AY21</accession>